<feature type="region of interest" description="Disordered" evidence="1">
    <location>
        <begin position="1"/>
        <end position="20"/>
    </location>
</feature>
<gene>
    <name evidence="2" type="ORF">BN11_750008</name>
</gene>
<accession>W6K0U3</accession>
<sequence length="82" mass="8722">MVIGEDRVAPQQTIEAENPTSFAYSGAAFLPERTPSTSTSPSRGCTSVSATPRSSDPQRPSARSRSGVVDYRSSPTSRAMSR</sequence>
<feature type="compositionally biased region" description="Polar residues" evidence="1">
    <location>
        <begin position="43"/>
        <end position="64"/>
    </location>
</feature>
<dbReference type="Proteomes" id="UP000035763">
    <property type="component" value="Unassembled WGS sequence"/>
</dbReference>
<feature type="region of interest" description="Disordered" evidence="1">
    <location>
        <begin position="31"/>
        <end position="82"/>
    </location>
</feature>
<dbReference type="AlphaFoldDB" id="W6K0U3"/>
<comment type="caution">
    <text evidence="2">The sequence shown here is derived from an EMBL/GenBank/DDBJ whole genome shotgun (WGS) entry which is preliminary data.</text>
</comment>
<dbReference type="STRING" id="1193182.BN11_750008"/>
<feature type="compositionally biased region" description="Polar residues" evidence="1">
    <location>
        <begin position="73"/>
        <end position="82"/>
    </location>
</feature>
<feature type="compositionally biased region" description="Polar residues" evidence="1">
    <location>
        <begin position="10"/>
        <end position="20"/>
    </location>
</feature>
<organism evidence="2 3">
    <name type="scientific">Nostocoides australiense Ben110</name>
    <dbReference type="NCBI Taxonomy" id="1193182"/>
    <lineage>
        <taxon>Bacteria</taxon>
        <taxon>Bacillati</taxon>
        <taxon>Actinomycetota</taxon>
        <taxon>Actinomycetes</taxon>
        <taxon>Micrococcales</taxon>
        <taxon>Intrasporangiaceae</taxon>
        <taxon>Nostocoides</taxon>
    </lineage>
</organism>
<name>W6K0U3_9MICO</name>
<reference evidence="2 3" key="1">
    <citation type="journal article" date="2013" name="ISME J.">
        <title>A metabolic model for members of the genus Tetrasphaera involved in enhanced biological phosphorus removal.</title>
        <authorList>
            <person name="Kristiansen R."/>
            <person name="Nguyen H.T.T."/>
            <person name="Saunders A.M."/>
            <person name="Nielsen J.L."/>
            <person name="Wimmer R."/>
            <person name="Le V.Q."/>
            <person name="McIlroy S.J."/>
            <person name="Petrovski S."/>
            <person name="Seviour R.J."/>
            <person name="Calteau A."/>
            <person name="Nielsen K.L."/>
            <person name="Nielsen P.H."/>
        </authorList>
    </citation>
    <scope>NUCLEOTIDE SEQUENCE [LARGE SCALE GENOMIC DNA]</scope>
    <source>
        <strain evidence="2 3">Ben110</strain>
    </source>
</reference>
<proteinExistence type="predicted"/>
<dbReference type="EMBL" id="CAJA01000502">
    <property type="protein sequence ID" value="CCH75498.1"/>
    <property type="molecule type" value="Genomic_DNA"/>
</dbReference>
<evidence type="ECO:0000313" key="3">
    <source>
        <dbReference type="Proteomes" id="UP000035763"/>
    </source>
</evidence>
<protein>
    <submittedName>
        <fullName evidence="2">Uncharacterized protein</fullName>
    </submittedName>
</protein>
<evidence type="ECO:0000256" key="1">
    <source>
        <dbReference type="SAM" id="MobiDB-lite"/>
    </source>
</evidence>
<evidence type="ECO:0000313" key="2">
    <source>
        <dbReference type="EMBL" id="CCH75498.1"/>
    </source>
</evidence>
<keyword evidence="3" id="KW-1185">Reference proteome</keyword>